<organism evidence="1 2">
    <name type="scientific">Streptococcus intermedius</name>
    <dbReference type="NCBI Taxonomy" id="1338"/>
    <lineage>
        <taxon>Bacteria</taxon>
        <taxon>Bacillati</taxon>
        <taxon>Bacillota</taxon>
        <taxon>Bacilli</taxon>
        <taxon>Lactobacillales</taxon>
        <taxon>Streptococcaceae</taxon>
        <taxon>Streptococcus</taxon>
        <taxon>Streptococcus anginosus group</taxon>
    </lineage>
</organism>
<evidence type="ECO:0000313" key="2">
    <source>
        <dbReference type="Proteomes" id="UP000217792"/>
    </source>
</evidence>
<dbReference type="AlphaFoldDB" id="A0AAD1C9F9"/>
<accession>A0AAD1C9F9</accession>
<name>A0AAD1C9F9_STRIT</name>
<reference evidence="1 2" key="1">
    <citation type="journal article" date="2017" name="Infect. Immun.">
        <title>Characterization of the Pathogenicity of Streptococcus intermedius TYG1620 Isolated from a Human Brain Abscess Based on the Complete Genome Sequence with Transcriptome Analysis and Transposon Mutagenesis in a Murine Subcutaneous Abscess Model.</title>
        <authorList>
            <person name="Hasegawa N."/>
            <person name="Sekizuka T."/>
            <person name="Sugi Y."/>
            <person name="Kawakami N."/>
            <person name="Ogasawara Y."/>
            <person name="Kato K."/>
            <person name="Yamashita A."/>
            <person name="Takeuchi F."/>
            <person name="Kuroda M."/>
        </authorList>
    </citation>
    <scope>NUCLEOTIDE SEQUENCE [LARGE SCALE GENOMIC DNA]</scope>
    <source>
        <strain evidence="1 2">TYG1620</strain>
    </source>
</reference>
<dbReference type="Proteomes" id="UP000217792">
    <property type="component" value="Chromosome"/>
</dbReference>
<protein>
    <submittedName>
        <fullName evidence="1">Uncharacterized protein</fullName>
    </submittedName>
</protein>
<evidence type="ECO:0000313" key="1">
    <source>
        <dbReference type="EMBL" id="BAW17810.1"/>
    </source>
</evidence>
<sequence length="44" mass="5043">MVQKQITKVSMKTTVVQSVVSPSFVIQNRLFLFASNYELGRGYF</sequence>
<gene>
    <name evidence="1" type="ORF">SITYG_18330</name>
</gene>
<proteinExistence type="predicted"/>
<dbReference type="EMBL" id="AP014880">
    <property type="protein sequence ID" value="BAW17810.1"/>
    <property type="molecule type" value="Genomic_DNA"/>
</dbReference>